<feature type="region of interest" description="Disordered" evidence="2">
    <location>
        <begin position="57"/>
        <end position="78"/>
    </location>
</feature>
<comment type="subcellular location">
    <subcellularLocation>
        <location evidence="1">Nucleus</location>
    </subcellularLocation>
</comment>
<keyword evidence="1" id="KW-0539">Nucleus</keyword>
<dbReference type="GO" id="GO:0005634">
    <property type="term" value="C:nucleus"/>
    <property type="evidence" value="ECO:0007669"/>
    <property type="project" value="UniProtKB-SubCell"/>
</dbReference>
<feature type="region of interest" description="Disordered" evidence="2">
    <location>
        <begin position="1"/>
        <end position="43"/>
    </location>
</feature>
<feature type="compositionally biased region" description="Basic and acidic residues" evidence="2">
    <location>
        <begin position="19"/>
        <end position="33"/>
    </location>
</feature>
<name>A0AAW2AY18_CULAL</name>
<gene>
    <name evidence="4" type="ORF">ABG768_018816</name>
</gene>
<dbReference type="AlphaFoldDB" id="A0AAW2AY18"/>
<dbReference type="Proteomes" id="UP001479290">
    <property type="component" value="Unassembled WGS sequence"/>
</dbReference>
<dbReference type="EMBL" id="JAWDJR010000003">
    <property type="protein sequence ID" value="KAK9976995.1"/>
    <property type="molecule type" value="Genomic_DNA"/>
</dbReference>
<reference evidence="4 5" key="1">
    <citation type="submission" date="2024-05" db="EMBL/GenBank/DDBJ databases">
        <title>A high-quality chromosomal-level genome assembly of Topmouth culter (Culter alburnus).</title>
        <authorList>
            <person name="Zhao H."/>
        </authorList>
    </citation>
    <scope>NUCLEOTIDE SEQUENCE [LARGE SCALE GENOMIC DNA]</scope>
    <source>
        <strain evidence="4">CATC2023</strain>
        <tissue evidence="4">Muscle</tissue>
    </source>
</reference>
<dbReference type="PROSITE" id="PS51031">
    <property type="entry name" value="BESS"/>
    <property type="match status" value="1"/>
</dbReference>
<evidence type="ECO:0000313" key="4">
    <source>
        <dbReference type="EMBL" id="KAK9976995.1"/>
    </source>
</evidence>
<dbReference type="InterPro" id="IPR004210">
    <property type="entry name" value="BESS_motif"/>
</dbReference>
<evidence type="ECO:0000313" key="5">
    <source>
        <dbReference type="Proteomes" id="UP001479290"/>
    </source>
</evidence>
<dbReference type="Pfam" id="PF02944">
    <property type="entry name" value="BESS"/>
    <property type="match status" value="1"/>
</dbReference>
<evidence type="ECO:0000259" key="3">
    <source>
        <dbReference type="PROSITE" id="PS51031"/>
    </source>
</evidence>
<accession>A0AAW2AY18</accession>
<sequence length="155" mass="17761">MGFLNPFMEARASSGNMPERVREPMMATDEKRRPNWKGKNISQADPAFNQADAAFSQAHTTSCQADPATRRQEGERFKKHKRVMSAFEKQLLTALNRAEASSTRHSEDPDEQFIRSLLPQIKSLKPGRKERLKFEIHLMVFEAQCSQEEEESGYS</sequence>
<dbReference type="GO" id="GO:0003677">
    <property type="term" value="F:DNA binding"/>
    <property type="evidence" value="ECO:0007669"/>
    <property type="project" value="InterPro"/>
</dbReference>
<evidence type="ECO:0000256" key="1">
    <source>
        <dbReference type="PROSITE-ProRule" id="PRU00371"/>
    </source>
</evidence>
<comment type="caution">
    <text evidence="4">The sequence shown here is derived from an EMBL/GenBank/DDBJ whole genome shotgun (WGS) entry which is preliminary data.</text>
</comment>
<feature type="domain" description="BESS" evidence="3">
    <location>
        <begin position="107"/>
        <end position="146"/>
    </location>
</feature>
<proteinExistence type="predicted"/>
<keyword evidence="5" id="KW-1185">Reference proteome</keyword>
<evidence type="ECO:0000256" key="2">
    <source>
        <dbReference type="SAM" id="MobiDB-lite"/>
    </source>
</evidence>
<protein>
    <recommendedName>
        <fullName evidence="3">BESS domain-containing protein</fullName>
    </recommendedName>
</protein>
<organism evidence="4 5">
    <name type="scientific">Culter alburnus</name>
    <name type="common">Topmouth culter</name>
    <dbReference type="NCBI Taxonomy" id="194366"/>
    <lineage>
        <taxon>Eukaryota</taxon>
        <taxon>Metazoa</taxon>
        <taxon>Chordata</taxon>
        <taxon>Craniata</taxon>
        <taxon>Vertebrata</taxon>
        <taxon>Euteleostomi</taxon>
        <taxon>Actinopterygii</taxon>
        <taxon>Neopterygii</taxon>
        <taxon>Teleostei</taxon>
        <taxon>Ostariophysi</taxon>
        <taxon>Cypriniformes</taxon>
        <taxon>Xenocyprididae</taxon>
        <taxon>Xenocypridinae</taxon>
        <taxon>Culter</taxon>
    </lineage>
</organism>